<evidence type="ECO:0000313" key="4">
    <source>
        <dbReference type="Proteomes" id="UP001307849"/>
    </source>
</evidence>
<evidence type="ECO:0000256" key="2">
    <source>
        <dbReference type="SAM" id="Phobius"/>
    </source>
</evidence>
<evidence type="ECO:0000313" key="3">
    <source>
        <dbReference type="EMBL" id="KAK6520730.1"/>
    </source>
</evidence>
<keyword evidence="2" id="KW-0812">Transmembrane</keyword>
<keyword evidence="2" id="KW-1133">Transmembrane helix</keyword>
<evidence type="ECO:0000256" key="1">
    <source>
        <dbReference type="SAM" id="MobiDB-lite"/>
    </source>
</evidence>
<dbReference type="AlphaFoldDB" id="A0AAN8NWY4"/>
<gene>
    <name evidence="3" type="ORF">TWF506_000977</name>
</gene>
<sequence>MSTMTRNVLGPLTTTFTPNPSCTIPAIYCPNDGVCNAWQAQTCISGLGAAVDQSFCWPPWTAGAATSTTPGPLKGWGLYSPGLACPDGNTPACSTTFGGQGNFQFQFAVTTGETAIGCCPSGYFCQRNNAAQTCVFTATSTTFDGVICSDFVRLPTQFFIPRSYTTTRGSTRTASTTVVEISTQTFFAPLFQLHWRSVDRTSSSSSNIGSQTQTNEPLNNDGGGGGGISTGAKAGIGAGVGIVALLLLGAFIWFLKSRRKGGYSYGYGYGDVPTLPPPGTPGPAEFYAEPKRPVEASADQVRGISASELPATLQLGQIHDQTWELESRVPAQQLDGRPSGY</sequence>
<feature type="compositionally biased region" description="Polar residues" evidence="1">
    <location>
        <begin position="207"/>
        <end position="218"/>
    </location>
</feature>
<dbReference type="EMBL" id="JAVHJM010000001">
    <property type="protein sequence ID" value="KAK6520730.1"/>
    <property type="molecule type" value="Genomic_DNA"/>
</dbReference>
<reference evidence="3 4" key="1">
    <citation type="submission" date="2019-10" db="EMBL/GenBank/DDBJ databases">
        <authorList>
            <person name="Palmer J.M."/>
        </authorList>
    </citation>
    <scope>NUCLEOTIDE SEQUENCE [LARGE SCALE GENOMIC DNA]</scope>
    <source>
        <strain evidence="3 4">TWF506</strain>
    </source>
</reference>
<name>A0AAN8NWY4_9PEZI</name>
<keyword evidence="2" id="KW-0472">Membrane</keyword>
<feature type="region of interest" description="Disordered" evidence="1">
    <location>
        <begin position="202"/>
        <end position="226"/>
    </location>
</feature>
<feature type="transmembrane region" description="Helical" evidence="2">
    <location>
        <begin position="236"/>
        <end position="255"/>
    </location>
</feature>
<proteinExistence type="predicted"/>
<keyword evidence="4" id="KW-1185">Reference proteome</keyword>
<comment type="caution">
    <text evidence="3">The sequence shown here is derived from an EMBL/GenBank/DDBJ whole genome shotgun (WGS) entry which is preliminary data.</text>
</comment>
<accession>A0AAN8NWY4</accession>
<protein>
    <submittedName>
        <fullName evidence="3">Uncharacterized protein</fullName>
    </submittedName>
</protein>
<dbReference type="Proteomes" id="UP001307849">
    <property type="component" value="Unassembled WGS sequence"/>
</dbReference>
<organism evidence="3 4">
    <name type="scientific">Arthrobotrys conoides</name>
    <dbReference type="NCBI Taxonomy" id="74498"/>
    <lineage>
        <taxon>Eukaryota</taxon>
        <taxon>Fungi</taxon>
        <taxon>Dikarya</taxon>
        <taxon>Ascomycota</taxon>
        <taxon>Pezizomycotina</taxon>
        <taxon>Orbiliomycetes</taxon>
        <taxon>Orbiliales</taxon>
        <taxon>Orbiliaceae</taxon>
        <taxon>Arthrobotrys</taxon>
    </lineage>
</organism>